<reference evidence="1 2" key="1">
    <citation type="submission" date="2019-11" db="EMBL/GenBank/DDBJ databases">
        <authorList>
            <person name="Brisse S."/>
        </authorList>
    </citation>
    <scope>NUCLEOTIDE SEQUENCE [LARGE SCALE GENOMIC DNA]</scope>
    <source>
        <strain evidence="1">FRC0190</strain>
    </source>
</reference>
<dbReference type="Proteomes" id="UP000423525">
    <property type="component" value="Chromosome"/>
</dbReference>
<dbReference type="RefSeq" id="WP_155872930.1">
    <property type="nucleotide sequence ID" value="NZ_CP168248.1"/>
</dbReference>
<dbReference type="AlphaFoldDB" id="A0A6I8MHN8"/>
<sequence length="76" mass="8395">MMKYKLVIAGKEYVLSETDRNIGVIQQIHSGQFPGLCTVDSVRGPIAVNLSEYVTFVVEGDEFRGDVGKPRAVFMS</sequence>
<proteinExistence type="predicted"/>
<evidence type="ECO:0000313" key="1">
    <source>
        <dbReference type="EMBL" id="VZH85346.1"/>
    </source>
</evidence>
<protein>
    <submittedName>
        <fullName evidence="1">Uncharacterized protein</fullName>
    </submittedName>
</protein>
<gene>
    <name evidence="1" type="ORF">FRC0190_01310</name>
</gene>
<evidence type="ECO:0000313" key="2">
    <source>
        <dbReference type="Proteomes" id="UP000423525"/>
    </source>
</evidence>
<accession>A0A6I8MHN8</accession>
<dbReference type="EMBL" id="LR738855">
    <property type="protein sequence ID" value="VZH85346.1"/>
    <property type="molecule type" value="Genomic_DNA"/>
</dbReference>
<name>A0A6I8MHN8_9CORY</name>
<organism evidence="1 2">
    <name type="scientific">Corynebacterium rouxii</name>
    <dbReference type="NCBI Taxonomy" id="2719119"/>
    <lineage>
        <taxon>Bacteria</taxon>
        <taxon>Bacillati</taxon>
        <taxon>Actinomycetota</taxon>
        <taxon>Actinomycetes</taxon>
        <taxon>Mycobacteriales</taxon>
        <taxon>Corynebacteriaceae</taxon>
        <taxon>Corynebacterium</taxon>
    </lineage>
</organism>
<dbReference type="KEGG" id="crf:FRC0190_01310"/>